<evidence type="ECO:0000313" key="2">
    <source>
        <dbReference type="EMBL" id="CAG8956937.1"/>
    </source>
</evidence>
<proteinExistence type="predicted"/>
<gene>
    <name evidence="2" type="ORF">HYFRA_00011987</name>
</gene>
<feature type="compositionally biased region" description="Basic and acidic residues" evidence="1">
    <location>
        <begin position="55"/>
        <end position="85"/>
    </location>
</feature>
<dbReference type="AlphaFoldDB" id="A0A9N9L4M6"/>
<protein>
    <submittedName>
        <fullName evidence="2">Uncharacterized protein</fullName>
    </submittedName>
</protein>
<dbReference type="Proteomes" id="UP000696280">
    <property type="component" value="Unassembled WGS sequence"/>
</dbReference>
<organism evidence="2 3">
    <name type="scientific">Hymenoscyphus fraxineus</name>
    <dbReference type="NCBI Taxonomy" id="746836"/>
    <lineage>
        <taxon>Eukaryota</taxon>
        <taxon>Fungi</taxon>
        <taxon>Dikarya</taxon>
        <taxon>Ascomycota</taxon>
        <taxon>Pezizomycotina</taxon>
        <taxon>Leotiomycetes</taxon>
        <taxon>Helotiales</taxon>
        <taxon>Helotiaceae</taxon>
        <taxon>Hymenoscyphus</taxon>
    </lineage>
</organism>
<reference evidence="2" key="1">
    <citation type="submission" date="2021-07" db="EMBL/GenBank/DDBJ databases">
        <authorList>
            <person name="Durling M."/>
        </authorList>
    </citation>
    <scope>NUCLEOTIDE SEQUENCE</scope>
</reference>
<evidence type="ECO:0000256" key="1">
    <source>
        <dbReference type="SAM" id="MobiDB-lite"/>
    </source>
</evidence>
<feature type="compositionally biased region" description="Basic and acidic residues" evidence="1">
    <location>
        <begin position="123"/>
        <end position="132"/>
    </location>
</feature>
<dbReference type="EMBL" id="CAJVRL010000075">
    <property type="protein sequence ID" value="CAG8956937.1"/>
    <property type="molecule type" value="Genomic_DNA"/>
</dbReference>
<feature type="compositionally biased region" description="Polar residues" evidence="1">
    <location>
        <begin position="87"/>
        <end position="100"/>
    </location>
</feature>
<sequence>MSKVPQIKVQPASGDDNDATVPDPAPIQIFDEGFVESPTEIDSAENHAGPGKLTSRSDKRGNKDELRDGFVEEKGSGEEDDREKPSGNPQVPTLESQNPKGQYEKVNVPETSNSPLELEQTETCEKNTRTEDENNGQSKKGLTPAKDPSRKADPMDVNDYRIKEVDPKVVVSLEDTRERGGPSFPSFVGGK</sequence>
<feature type="compositionally biased region" description="Basic and acidic residues" evidence="1">
    <location>
        <begin position="147"/>
        <end position="162"/>
    </location>
</feature>
<comment type="caution">
    <text evidence="2">The sequence shown here is derived from an EMBL/GenBank/DDBJ whole genome shotgun (WGS) entry which is preliminary data.</text>
</comment>
<name>A0A9N9L4M6_9HELO</name>
<keyword evidence="3" id="KW-1185">Reference proteome</keyword>
<evidence type="ECO:0000313" key="3">
    <source>
        <dbReference type="Proteomes" id="UP000696280"/>
    </source>
</evidence>
<accession>A0A9N9L4M6</accession>
<feature type="region of interest" description="Disordered" evidence="1">
    <location>
        <begin position="1"/>
        <end position="162"/>
    </location>
</feature>